<dbReference type="PANTHER" id="PTHR45339:SF1">
    <property type="entry name" value="HYBRID SIGNAL TRANSDUCTION HISTIDINE KINASE J"/>
    <property type="match status" value="1"/>
</dbReference>
<gene>
    <name evidence="13" type="ORF">IT774_02960</name>
</gene>
<keyword evidence="6" id="KW-0418">Kinase</keyword>
<dbReference type="InterPro" id="IPR032255">
    <property type="entry name" value="HBM"/>
</dbReference>
<dbReference type="GO" id="GO:0016020">
    <property type="term" value="C:membrane"/>
    <property type="evidence" value="ECO:0007669"/>
    <property type="project" value="UniProtKB-SubCell"/>
</dbReference>
<keyword evidence="9" id="KW-0812">Transmembrane</keyword>
<evidence type="ECO:0000256" key="3">
    <source>
        <dbReference type="ARBA" id="ARBA00012438"/>
    </source>
</evidence>
<dbReference type="SMART" id="SM00304">
    <property type="entry name" value="HAMP"/>
    <property type="match status" value="1"/>
</dbReference>
<dbReference type="Gene3D" id="6.10.340.10">
    <property type="match status" value="1"/>
</dbReference>
<dbReference type="AlphaFoldDB" id="A0A7S9HDQ8"/>
<sequence length="898" mass="98564">MFSSIRTQLILVLVALIGLLVFQGMIARTNQSALANGIEASGQAVIDVGLVGALERDVLDLQRNVLIFKETASQSAVTRFERLMRSIEQRLTALEGSRLASLPEYQAENTLNRMREHLTSYHLNFKEVVEAREQRDKLLASQTLFGSFDLTTQAIGTGVDQMPPASRAQLKYLLSRAETAALQYLIAPDSAYIEAFNQALSEANALLANQPDELAAAISQHLTQIDNRFFRLTRLIQGNLFLVNVVMAGSANEFLYLSGELSNQVNQQYNDIKQQSQQGAVTAQRNLELVSLVAILLALAATVFTAFRILRPIQRISDVFRKLADGGKVTAVPGYQRQDEIGQLARSAKVFSDKNQQTQQLLKSAQELNARQTALNAELHESKHRAEQATASKSIFLANMSHEIRTPMNGIIGLIELAQKQPMSSVLKGYLDKAAHSSQILMSVINDILDFSKIEAGKLELEEVSFSLHSVFDNLLAVIALRAQEKNLSVHLTASPDLPAMLVGDPLRLSQILMNLCTNAVKFTEQGKISIHVDGELNEHGNVLALHVEIEDSGIGMSEEQLEQIFKPFTQADEATNRKFGGTGLGLAIVKQLTELMGGELAASASLGSGSTFHVTLPLRTFKNQPGILRQLPGLPFTSQYYSNKPLLPEDYLEILQLSALPAPLEALSQDIGAPECLIIDIENYNIFKALLPRLNTLVARDIQLGLIIDTQPGQLVEKITAQWSHPLLVHPFTPQQFAHFVWAMAGESRAPVPLTAEVNEPDMLEAHILLVEDNSINQLVTGEMLTSLGITFDVAEDGQQAVTKVDNAPQYDLVLMDVQMPIMDGYEATRVLRGKGYTDLLIIGLSANAMKEDKVLALKAGMDNYLTKPIKRDALAAMLKRYLHAASDKAGIISTSP</sequence>
<feature type="domain" description="Response regulatory" evidence="11">
    <location>
        <begin position="768"/>
        <end position="884"/>
    </location>
</feature>
<evidence type="ECO:0000313" key="14">
    <source>
        <dbReference type="Proteomes" id="UP000595095"/>
    </source>
</evidence>
<dbReference type="SMART" id="SM00387">
    <property type="entry name" value="HATPase_c"/>
    <property type="match status" value="1"/>
</dbReference>
<dbReference type="InterPro" id="IPR001789">
    <property type="entry name" value="Sig_transdc_resp-reg_receiver"/>
</dbReference>
<dbReference type="CDD" id="cd06225">
    <property type="entry name" value="HAMP"/>
    <property type="match status" value="1"/>
</dbReference>
<evidence type="ECO:0000256" key="4">
    <source>
        <dbReference type="ARBA" id="ARBA00022553"/>
    </source>
</evidence>
<dbReference type="PROSITE" id="PS50110">
    <property type="entry name" value="RESPONSE_REGULATORY"/>
    <property type="match status" value="1"/>
</dbReference>
<dbReference type="InterPro" id="IPR003594">
    <property type="entry name" value="HATPase_dom"/>
</dbReference>
<dbReference type="InterPro" id="IPR036097">
    <property type="entry name" value="HisK_dim/P_sf"/>
</dbReference>
<proteinExistence type="predicted"/>
<dbReference type="PROSITE" id="PS50885">
    <property type="entry name" value="HAMP"/>
    <property type="match status" value="1"/>
</dbReference>
<keyword evidence="7" id="KW-0902">Two-component regulatory system</keyword>
<dbReference type="Pfam" id="PF00672">
    <property type="entry name" value="HAMP"/>
    <property type="match status" value="1"/>
</dbReference>
<evidence type="ECO:0000256" key="6">
    <source>
        <dbReference type="ARBA" id="ARBA00022777"/>
    </source>
</evidence>
<dbReference type="PRINTS" id="PR00344">
    <property type="entry name" value="BCTRLSENSOR"/>
</dbReference>
<keyword evidence="9" id="KW-1133">Transmembrane helix</keyword>
<evidence type="ECO:0000256" key="8">
    <source>
        <dbReference type="PROSITE-ProRule" id="PRU00169"/>
    </source>
</evidence>
<feature type="domain" description="Histidine kinase" evidence="10">
    <location>
        <begin position="399"/>
        <end position="621"/>
    </location>
</feature>
<dbReference type="InterPro" id="IPR036890">
    <property type="entry name" value="HATPase_C_sf"/>
</dbReference>
<dbReference type="SMART" id="SM00388">
    <property type="entry name" value="HisKA"/>
    <property type="match status" value="1"/>
</dbReference>
<evidence type="ECO:0000259" key="11">
    <source>
        <dbReference type="PROSITE" id="PS50110"/>
    </source>
</evidence>
<dbReference type="Proteomes" id="UP000595095">
    <property type="component" value="Chromosome"/>
</dbReference>
<dbReference type="CDD" id="cd17546">
    <property type="entry name" value="REC_hyHK_CKI1_RcsC-like"/>
    <property type="match status" value="1"/>
</dbReference>
<dbReference type="SMART" id="SM01358">
    <property type="entry name" value="HBM"/>
    <property type="match status" value="1"/>
</dbReference>
<feature type="transmembrane region" description="Helical" evidence="9">
    <location>
        <begin position="289"/>
        <end position="310"/>
    </location>
</feature>
<dbReference type="EC" id="2.7.13.3" evidence="3"/>
<evidence type="ECO:0000256" key="9">
    <source>
        <dbReference type="SAM" id="Phobius"/>
    </source>
</evidence>
<dbReference type="EMBL" id="CP064795">
    <property type="protein sequence ID" value="QPG06187.1"/>
    <property type="molecule type" value="Genomic_DNA"/>
</dbReference>
<feature type="modified residue" description="4-aspartylphosphate" evidence="8">
    <location>
        <position position="818"/>
    </location>
</feature>
<dbReference type="SUPFAM" id="SSF52172">
    <property type="entry name" value="CheY-like"/>
    <property type="match status" value="1"/>
</dbReference>
<evidence type="ECO:0000259" key="10">
    <source>
        <dbReference type="PROSITE" id="PS50109"/>
    </source>
</evidence>
<dbReference type="Pfam" id="PF02518">
    <property type="entry name" value="HATPase_c"/>
    <property type="match status" value="1"/>
</dbReference>
<comment type="subcellular location">
    <subcellularLocation>
        <location evidence="2">Membrane</location>
    </subcellularLocation>
</comment>
<dbReference type="KEGG" id="smaa:IT774_02960"/>
<dbReference type="SUPFAM" id="SSF47384">
    <property type="entry name" value="Homodimeric domain of signal transducing histidine kinase"/>
    <property type="match status" value="1"/>
</dbReference>
<dbReference type="CDD" id="cd16922">
    <property type="entry name" value="HATPase_EvgS-ArcB-TorS-like"/>
    <property type="match status" value="1"/>
</dbReference>
<dbReference type="SUPFAM" id="SSF55874">
    <property type="entry name" value="ATPase domain of HSP90 chaperone/DNA topoisomerase II/histidine kinase"/>
    <property type="match status" value="1"/>
</dbReference>
<evidence type="ECO:0000256" key="7">
    <source>
        <dbReference type="ARBA" id="ARBA00023012"/>
    </source>
</evidence>
<dbReference type="InterPro" id="IPR003660">
    <property type="entry name" value="HAMP_dom"/>
</dbReference>
<keyword evidence="5" id="KW-0808">Transferase</keyword>
<evidence type="ECO:0000313" key="13">
    <source>
        <dbReference type="EMBL" id="QPG06187.1"/>
    </source>
</evidence>
<dbReference type="FunFam" id="3.30.565.10:FF:000010">
    <property type="entry name" value="Sensor histidine kinase RcsC"/>
    <property type="match status" value="1"/>
</dbReference>
<evidence type="ECO:0000256" key="2">
    <source>
        <dbReference type="ARBA" id="ARBA00004370"/>
    </source>
</evidence>
<protein>
    <recommendedName>
        <fullName evidence="3">histidine kinase</fullName>
        <ecNumber evidence="3">2.7.13.3</ecNumber>
    </recommendedName>
</protein>
<dbReference type="RefSeq" id="WP_195811264.1">
    <property type="nucleotide sequence ID" value="NZ_CP064795.1"/>
</dbReference>
<organism evidence="13 14">
    <name type="scientific">Salinimonas marina</name>
    <dbReference type="NCBI Taxonomy" id="2785918"/>
    <lineage>
        <taxon>Bacteria</taxon>
        <taxon>Pseudomonadati</taxon>
        <taxon>Pseudomonadota</taxon>
        <taxon>Gammaproteobacteria</taxon>
        <taxon>Alteromonadales</taxon>
        <taxon>Alteromonadaceae</taxon>
        <taxon>Alteromonas/Salinimonas group</taxon>
        <taxon>Salinimonas</taxon>
    </lineage>
</organism>
<dbReference type="SUPFAM" id="SSF158472">
    <property type="entry name" value="HAMP domain-like"/>
    <property type="match status" value="1"/>
</dbReference>
<accession>A0A7S9HDQ8</accession>
<keyword evidence="4 8" id="KW-0597">Phosphoprotein</keyword>
<dbReference type="Gene3D" id="1.10.287.130">
    <property type="match status" value="1"/>
</dbReference>
<dbReference type="Gene3D" id="3.40.50.2300">
    <property type="match status" value="1"/>
</dbReference>
<evidence type="ECO:0000256" key="5">
    <source>
        <dbReference type="ARBA" id="ARBA00022679"/>
    </source>
</evidence>
<dbReference type="PROSITE" id="PS50109">
    <property type="entry name" value="HIS_KIN"/>
    <property type="match status" value="1"/>
</dbReference>
<keyword evidence="9" id="KW-0472">Membrane</keyword>
<dbReference type="InterPro" id="IPR004358">
    <property type="entry name" value="Sig_transdc_His_kin-like_C"/>
</dbReference>
<dbReference type="PANTHER" id="PTHR45339">
    <property type="entry name" value="HYBRID SIGNAL TRANSDUCTION HISTIDINE KINASE J"/>
    <property type="match status" value="1"/>
</dbReference>
<dbReference type="Pfam" id="PF00512">
    <property type="entry name" value="HisKA"/>
    <property type="match status" value="1"/>
</dbReference>
<evidence type="ECO:0000256" key="1">
    <source>
        <dbReference type="ARBA" id="ARBA00000085"/>
    </source>
</evidence>
<dbReference type="Pfam" id="PF00072">
    <property type="entry name" value="Response_reg"/>
    <property type="match status" value="1"/>
</dbReference>
<dbReference type="InterPro" id="IPR011006">
    <property type="entry name" value="CheY-like_superfamily"/>
</dbReference>
<dbReference type="CDD" id="cd00082">
    <property type="entry name" value="HisKA"/>
    <property type="match status" value="1"/>
</dbReference>
<keyword evidence="14" id="KW-1185">Reference proteome</keyword>
<dbReference type="InterPro" id="IPR005467">
    <property type="entry name" value="His_kinase_dom"/>
</dbReference>
<name>A0A7S9HDQ8_9ALTE</name>
<reference evidence="13 14" key="1">
    <citation type="submission" date="2020-11" db="EMBL/GenBank/DDBJ databases">
        <title>Complete genome sequence for Salinimonas sp. strain G2-b.</title>
        <authorList>
            <person name="Park S.-J."/>
        </authorList>
    </citation>
    <scope>NUCLEOTIDE SEQUENCE [LARGE SCALE GENOMIC DNA]</scope>
    <source>
        <strain evidence="13 14">G2-b</strain>
    </source>
</reference>
<evidence type="ECO:0000259" key="12">
    <source>
        <dbReference type="PROSITE" id="PS50885"/>
    </source>
</evidence>
<dbReference type="GO" id="GO:0000155">
    <property type="term" value="F:phosphorelay sensor kinase activity"/>
    <property type="evidence" value="ECO:0007669"/>
    <property type="project" value="InterPro"/>
</dbReference>
<comment type="catalytic activity">
    <reaction evidence="1">
        <text>ATP + protein L-histidine = ADP + protein N-phospho-L-histidine.</text>
        <dbReference type="EC" id="2.7.13.3"/>
    </reaction>
</comment>
<dbReference type="Gene3D" id="3.30.565.10">
    <property type="entry name" value="Histidine kinase-like ATPase, C-terminal domain"/>
    <property type="match status" value="1"/>
</dbReference>
<dbReference type="InterPro" id="IPR003661">
    <property type="entry name" value="HisK_dim/P_dom"/>
</dbReference>
<dbReference type="SMART" id="SM00448">
    <property type="entry name" value="REC"/>
    <property type="match status" value="1"/>
</dbReference>
<feature type="domain" description="HAMP" evidence="12">
    <location>
        <begin position="307"/>
        <end position="360"/>
    </location>
</feature>